<dbReference type="InterPro" id="IPR009008">
    <property type="entry name" value="Val/Leu/Ile-tRNA-synth_edit"/>
</dbReference>
<evidence type="ECO:0000256" key="3">
    <source>
        <dbReference type="ARBA" id="ARBA00022598"/>
    </source>
</evidence>
<dbReference type="GO" id="GO:0004832">
    <property type="term" value="F:valine-tRNA ligase activity"/>
    <property type="evidence" value="ECO:0007669"/>
    <property type="project" value="UniProtKB-EC"/>
</dbReference>
<dbReference type="AlphaFoldDB" id="A0AAW0T0T5"/>
<dbReference type="EC" id="6.1.1.9" evidence="2"/>
<protein>
    <recommendedName>
        <fullName evidence="2">valine--tRNA ligase</fullName>
        <ecNumber evidence="2">6.1.1.9</ecNumber>
    </recommendedName>
    <alternativeName>
        <fullName evidence="8">Valyl-tRNA synthetase</fullName>
    </alternativeName>
</protein>
<dbReference type="InterPro" id="IPR002303">
    <property type="entry name" value="Valyl-tRNA_ligase"/>
</dbReference>
<evidence type="ECO:0000256" key="5">
    <source>
        <dbReference type="ARBA" id="ARBA00022840"/>
    </source>
</evidence>
<evidence type="ECO:0000256" key="9">
    <source>
        <dbReference type="SAM" id="MobiDB-lite"/>
    </source>
</evidence>
<accession>A0AAW0T0T5</accession>
<dbReference type="PANTHER" id="PTHR11946:SF109">
    <property type="entry name" value="VALINE--TRNA LIGASE"/>
    <property type="match status" value="1"/>
</dbReference>
<keyword evidence="5" id="KW-0067">ATP-binding</keyword>
<dbReference type="Pfam" id="PF00133">
    <property type="entry name" value="tRNA-synt_1"/>
    <property type="match status" value="1"/>
</dbReference>
<evidence type="ECO:0000313" key="12">
    <source>
        <dbReference type="Proteomes" id="UP001487740"/>
    </source>
</evidence>
<dbReference type="GO" id="GO:0005524">
    <property type="term" value="F:ATP binding"/>
    <property type="evidence" value="ECO:0007669"/>
    <property type="project" value="UniProtKB-KW"/>
</dbReference>
<name>A0AAW0T0T5_SCYPA</name>
<evidence type="ECO:0000256" key="1">
    <source>
        <dbReference type="ARBA" id="ARBA00005594"/>
    </source>
</evidence>
<dbReference type="GO" id="GO:0005829">
    <property type="term" value="C:cytosol"/>
    <property type="evidence" value="ECO:0007669"/>
    <property type="project" value="TreeGrafter"/>
</dbReference>
<evidence type="ECO:0000256" key="6">
    <source>
        <dbReference type="ARBA" id="ARBA00022917"/>
    </source>
</evidence>
<evidence type="ECO:0000256" key="2">
    <source>
        <dbReference type="ARBA" id="ARBA00013169"/>
    </source>
</evidence>
<keyword evidence="4" id="KW-0547">Nucleotide-binding</keyword>
<evidence type="ECO:0000256" key="8">
    <source>
        <dbReference type="ARBA" id="ARBA00029936"/>
    </source>
</evidence>
<sequence>MRSQQTYTWHFPWSMKSGKSRNKVTEAFVCPYDAGLVYRKEALVNWCCSLQSAISDIEVDRLHLTGPTELAVPGYSKPVNLEKMYDHLQTGRLSTACPETMLGDTAITVHPEDPCYTHLHAQRLLHPLRRETIPVITDTVVDPEFWNRCSKGHTRSQPRGQSGQGEIQHSIPLHS</sequence>
<reference evidence="11 12" key="1">
    <citation type="submission" date="2023-03" db="EMBL/GenBank/DDBJ databases">
        <title>High-quality genome of Scylla paramamosain provides insights in environmental adaptation.</title>
        <authorList>
            <person name="Zhang L."/>
        </authorList>
    </citation>
    <scope>NUCLEOTIDE SEQUENCE [LARGE SCALE GENOMIC DNA]</scope>
    <source>
        <strain evidence="11">LZ_2023a</strain>
        <tissue evidence="11">Muscle</tissue>
    </source>
</reference>
<keyword evidence="3" id="KW-0436">Ligase</keyword>
<keyword evidence="6" id="KW-0648">Protein biosynthesis</keyword>
<proteinExistence type="inferred from homology"/>
<dbReference type="PANTHER" id="PTHR11946">
    <property type="entry name" value="VALYL-TRNA SYNTHETASES"/>
    <property type="match status" value="1"/>
</dbReference>
<evidence type="ECO:0000259" key="10">
    <source>
        <dbReference type="Pfam" id="PF00133"/>
    </source>
</evidence>
<dbReference type="Proteomes" id="UP001487740">
    <property type="component" value="Unassembled WGS sequence"/>
</dbReference>
<dbReference type="Gene3D" id="3.40.50.620">
    <property type="entry name" value="HUPs"/>
    <property type="match status" value="1"/>
</dbReference>
<dbReference type="SUPFAM" id="SSF52374">
    <property type="entry name" value="Nucleotidylyl transferase"/>
    <property type="match status" value="1"/>
</dbReference>
<evidence type="ECO:0000313" key="11">
    <source>
        <dbReference type="EMBL" id="KAK8380616.1"/>
    </source>
</evidence>
<dbReference type="EMBL" id="JARAKH010000042">
    <property type="protein sequence ID" value="KAK8380616.1"/>
    <property type="molecule type" value="Genomic_DNA"/>
</dbReference>
<dbReference type="Gene3D" id="3.90.740.10">
    <property type="entry name" value="Valyl/Leucyl/Isoleucyl-tRNA synthetase, editing domain"/>
    <property type="match status" value="1"/>
</dbReference>
<evidence type="ECO:0000256" key="4">
    <source>
        <dbReference type="ARBA" id="ARBA00022741"/>
    </source>
</evidence>
<gene>
    <name evidence="11" type="ORF">O3P69_016900</name>
</gene>
<feature type="region of interest" description="Disordered" evidence="9">
    <location>
        <begin position="151"/>
        <end position="175"/>
    </location>
</feature>
<dbReference type="SUPFAM" id="SSF50677">
    <property type="entry name" value="ValRS/IleRS/LeuRS editing domain"/>
    <property type="match status" value="1"/>
</dbReference>
<feature type="compositionally biased region" description="Polar residues" evidence="9">
    <location>
        <begin position="157"/>
        <end position="167"/>
    </location>
</feature>
<feature type="domain" description="Aminoacyl-tRNA synthetase class Ia" evidence="10">
    <location>
        <begin position="20"/>
        <end position="61"/>
    </location>
</feature>
<dbReference type="GO" id="GO:0006438">
    <property type="term" value="P:valyl-tRNA aminoacylation"/>
    <property type="evidence" value="ECO:0007669"/>
    <property type="project" value="InterPro"/>
</dbReference>
<comment type="similarity">
    <text evidence="1">Belongs to the class-I aminoacyl-tRNA synthetase family.</text>
</comment>
<organism evidence="11 12">
    <name type="scientific">Scylla paramamosain</name>
    <name type="common">Mud crab</name>
    <dbReference type="NCBI Taxonomy" id="85552"/>
    <lineage>
        <taxon>Eukaryota</taxon>
        <taxon>Metazoa</taxon>
        <taxon>Ecdysozoa</taxon>
        <taxon>Arthropoda</taxon>
        <taxon>Crustacea</taxon>
        <taxon>Multicrustacea</taxon>
        <taxon>Malacostraca</taxon>
        <taxon>Eumalacostraca</taxon>
        <taxon>Eucarida</taxon>
        <taxon>Decapoda</taxon>
        <taxon>Pleocyemata</taxon>
        <taxon>Brachyura</taxon>
        <taxon>Eubrachyura</taxon>
        <taxon>Portunoidea</taxon>
        <taxon>Portunidae</taxon>
        <taxon>Portuninae</taxon>
        <taxon>Scylla</taxon>
    </lineage>
</organism>
<dbReference type="InterPro" id="IPR014729">
    <property type="entry name" value="Rossmann-like_a/b/a_fold"/>
</dbReference>
<keyword evidence="7" id="KW-0030">Aminoacyl-tRNA synthetase</keyword>
<keyword evidence="12" id="KW-1185">Reference proteome</keyword>
<dbReference type="GO" id="GO:0002161">
    <property type="term" value="F:aminoacyl-tRNA deacylase activity"/>
    <property type="evidence" value="ECO:0007669"/>
    <property type="project" value="InterPro"/>
</dbReference>
<comment type="caution">
    <text evidence="11">The sequence shown here is derived from an EMBL/GenBank/DDBJ whole genome shotgun (WGS) entry which is preliminary data.</text>
</comment>
<evidence type="ECO:0000256" key="7">
    <source>
        <dbReference type="ARBA" id="ARBA00023146"/>
    </source>
</evidence>
<dbReference type="InterPro" id="IPR002300">
    <property type="entry name" value="aa-tRNA-synth_Ia"/>
</dbReference>